<evidence type="ECO:0000259" key="4">
    <source>
        <dbReference type="PROSITE" id="PS50158"/>
    </source>
</evidence>
<dbReference type="PANTHER" id="PTHR34482:SF56">
    <property type="entry name" value="RETROTRANSPOSON GAG DOMAIN, ASPARTIC PEPTIDASE DOMAIN PROTEIN-RELATED"/>
    <property type="match status" value="1"/>
</dbReference>
<dbReference type="Pfam" id="PF03732">
    <property type="entry name" value="Retrotrans_gag"/>
    <property type="match status" value="1"/>
</dbReference>
<dbReference type="InterPro" id="IPR001878">
    <property type="entry name" value="Znf_CCHC"/>
</dbReference>
<dbReference type="Pfam" id="PF00098">
    <property type="entry name" value="zf-CCHC"/>
    <property type="match status" value="1"/>
</dbReference>
<reference evidence="5" key="1">
    <citation type="journal article" date="2019" name="Sci. Rep.">
        <title>Draft genome of Tanacetum cinerariifolium, the natural source of mosquito coil.</title>
        <authorList>
            <person name="Yamashiro T."/>
            <person name="Shiraishi A."/>
            <person name="Satake H."/>
            <person name="Nakayama K."/>
        </authorList>
    </citation>
    <scope>NUCLEOTIDE SEQUENCE</scope>
</reference>
<feature type="domain" description="CCHC-type" evidence="4">
    <location>
        <begin position="416"/>
        <end position="428"/>
    </location>
</feature>
<dbReference type="PROSITE" id="PS50158">
    <property type="entry name" value="ZF_CCHC"/>
    <property type="match status" value="1"/>
</dbReference>
<keyword evidence="1" id="KW-0479">Metal-binding</keyword>
<dbReference type="InterPro" id="IPR023780">
    <property type="entry name" value="Chromo_domain"/>
</dbReference>
<dbReference type="GO" id="GO:0003676">
    <property type="term" value="F:nucleic acid binding"/>
    <property type="evidence" value="ECO:0007669"/>
    <property type="project" value="InterPro"/>
</dbReference>
<dbReference type="Gene3D" id="4.10.60.10">
    <property type="entry name" value="Zinc finger, CCHC-type"/>
    <property type="match status" value="1"/>
</dbReference>
<dbReference type="EMBL" id="BKCJ010005169">
    <property type="protein sequence ID" value="GEU65271.1"/>
    <property type="molecule type" value="Genomic_DNA"/>
</dbReference>
<proteinExistence type="predicted"/>
<dbReference type="InterPro" id="IPR005162">
    <property type="entry name" value="Retrotrans_gag_dom"/>
</dbReference>
<evidence type="ECO:0000313" key="5">
    <source>
        <dbReference type="EMBL" id="GEU65271.1"/>
    </source>
</evidence>
<dbReference type="Pfam" id="PF00385">
    <property type="entry name" value="Chromo"/>
    <property type="match status" value="1"/>
</dbReference>
<dbReference type="PANTHER" id="PTHR34482">
    <property type="entry name" value="DNA DAMAGE-INDUCIBLE PROTEIN 1-LIKE"/>
    <property type="match status" value="1"/>
</dbReference>
<accession>A0A6L2LTZ8</accession>
<feature type="compositionally biased region" description="Basic and acidic residues" evidence="2">
    <location>
        <begin position="395"/>
        <end position="411"/>
    </location>
</feature>
<protein>
    <recommendedName>
        <fullName evidence="4">CCHC-type domain-containing protein</fullName>
    </recommendedName>
</protein>
<evidence type="ECO:0000256" key="3">
    <source>
        <dbReference type="SAM" id="SignalP"/>
    </source>
</evidence>
<feature type="signal peptide" evidence="3">
    <location>
        <begin position="1"/>
        <end position="19"/>
    </location>
</feature>
<feature type="region of interest" description="Disordered" evidence="2">
    <location>
        <begin position="359"/>
        <end position="419"/>
    </location>
</feature>
<gene>
    <name evidence="5" type="ORF">Tci_037249</name>
</gene>
<comment type="caution">
    <text evidence="5">The sequence shown here is derived from an EMBL/GenBank/DDBJ whole genome shotgun (WGS) entry which is preliminary data.</text>
</comment>
<evidence type="ECO:0000256" key="1">
    <source>
        <dbReference type="PROSITE-ProRule" id="PRU00047"/>
    </source>
</evidence>
<feature type="chain" id="PRO_5026854828" description="CCHC-type domain-containing protein" evidence="3">
    <location>
        <begin position="20"/>
        <end position="661"/>
    </location>
</feature>
<keyword evidence="1" id="KW-0862">Zinc</keyword>
<keyword evidence="1" id="KW-0863">Zinc-finger</keyword>
<evidence type="ECO:0000256" key="2">
    <source>
        <dbReference type="SAM" id="MobiDB-lite"/>
    </source>
</evidence>
<dbReference type="AlphaFoldDB" id="A0A6L2LTZ8"/>
<sequence>MTTPLLIVCSSFLPYFLSSLRIVTHSLRSSILLSYSDNSLPEFETFIDYTEEMSSGSTTTHADNSLPEYDLFLFEIEADQGKLTSVVMEDILGEPHFHVPNVLPTHPTLMLDLDFILLDDSLGFDLEVSFLSGTRNKIFDPMIFFEMVNTRTDTDLTTAVQNALQAILPRIREEIREEFHTGPGSSNAGGNPTPKPNSFEKATVPVDAENWISHMEKIFDVMGCEDAFKTRLAVYKFEGNALAWWKAYKQAKGGDTWLVTVTWADFKKLFFLQFFPRAEQERLKRECHSIRQTSSETSTEFMQRFLRLAGFLGAAAGTEEEQAKNFQWGLRRSTLNHLMCMSYTDVAQVANAARNYEILHERDDQDSERPDKRQRSGDRHQQNSQQSSHRSHGQNNDRHGSDRRGGNDNHRGTGTCFKCGQTGHLQKDYKKNTTASTSGQADKKPGIPAMDVTKETGVISLTDLPILVPNNLGVPLRVTPFQFALLADVDTRESVVELQVHVSSVAKLAIYRKIAGRTPLRALLEPSRTGSHLGNRRVYPDFLSSFPSMILFRLSRFFGGTIPSGRLLGKPKNLSGLLILISFHDIGYKYHPLHVITYPLDQIRTDLSYAEEPEAIIDRQDRIMRKKTIPFVKILWRNHPEREATWETEESIRTSYPHFLP</sequence>
<organism evidence="5">
    <name type="scientific">Tanacetum cinerariifolium</name>
    <name type="common">Dalmatian daisy</name>
    <name type="synonym">Chrysanthemum cinerariifolium</name>
    <dbReference type="NCBI Taxonomy" id="118510"/>
    <lineage>
        <taxon>Eukaryota</taxon>
        <taxon>Viridiplantae</taxon>
        <taxon>Streptophyta</taxon>
        <taxon>Embryophyta</taxon>
        <taxon>Tracheophyta</taxon>
        <taxon>Spermatophyta</taxon>
        <taxon>Magnoliopsida</taxon>
        <taxon>eudicotyledons</taxon>
        <taxon>Gunneridae</taxon>
        <taxon>Pentapetalae</taxon>
        <taxon>asterids</taxon>
        <taxon>campanulids</taxon>
        <taxon>Asterales</taxon>
        <taxon>Asteraceae</taxon>
        <taxon>Asteroideae</taxon>
        <taxon>Anthemideae</taxon>
        <taxon>Anthemidinae</taxon>
        <taxon>Tanacetum</taxon>
    </lineage>
</organism>
<feature type="compositionally biased region" description="Basic and acidic residues" evidence="2">
    <location>
        <begin position="359"/>
        <end position="381"/>
    </location>
</feature>
<dbReference type="GO" id="GO:0008270">
    <property type="term" value="F:zinc ion binding"/>
    <property type="evidence" value="ECO:0007669"/>
    <property type="project" value="UniProtKB-KW"/>
</dbReference>
<keyword evidence="3" id="KW-0732">Signal</keyword>
<name>A0A6L2LTZ8_TANCI</name>